<dbReference type="GeneID" id="63819604"/>
<dbReference type="InParanoid" id="A0A165G659"/>
<dbReference type="RefSeq" id="XP_040767618.1">
    <property type="nucleotide sequence ID" value="XM_040902573.1"/>
</dbReference>
<sequence>MSVHLIMTSLISRYTTRRRSFHHGTSSQPQNASAEIYAYIVHVKREHGCEGAAHEQWSQRFARSARSLRRSGKASGFQLQAQGSSTHCPHRRVGAEKLWKCAAVSDDARCSYARSKLDATRCANVLPPSLTYAWHGTRRCAKPNHPLHPPFHARAGSTLPICGDRRARCHLWVLAHRTRRAHIVTHSCHALSRERGITGKSVACAFEGSARSRRSSVVRDDDGAAARIRIGKLNFEHRLVAKGTLGQMHI</sequence>
<dbReference type="AlphaFoldDB" id="A0A165G659"/>
<dbReference type="EMBL" id="KV427610">
    <property type="protein sequence ID" value="KZT09878.1"/>
    <property type="molecule type" value="Genomic_DNA"/>
</dbReference>
<gene>
    <name evidence="1" type="ORF">LAESUDRAFT_463559</name>
</gene>
<organism evidence="1 2">
    <name type="scientific">Laetiporus sulphureus 93-53</name>
    <dbReference type="NCBI Taxonomy" id="1314785"/>
    <lineage>
        <taxon>Eukaryota</taxon>
        <taxon>Fungi</taxon>
        <taxon>Dikarya</taxon>
        <taxon>Basidiomycota</taxon>
        <taxon>Agaricomycotina</taxon>
        <taxon>Agaricomycetes</taxon>
        <taxon>Polyporales</taxon>
        <taxon>Laetiporus</taxon>
    </lineage>
</organism>
<evidence type="ECO:0000313" key="2">
    <source>
        <dbReference type="Proteomes" id="UP000076871"/>
    </source>
</evidence>
<proteinExistence type="predicted"/>
<evidence type="ECO:0000313" key="1">
    <source>
        <dbReference type="EMBL" id="KZT09878.1"/>
    </source>
</evidence>
<protein>
    <submittedName>
        <fullName evidence="1">Uncharacterized protein</fullName>
    </submittedName>
</protein>
<reference evidence="1 2" key="1">
    <citation type="journal article" date="2016" name="Mol. Biol. Evol.">
        <title>Comparative Genomics of Early-Diverging Mushroom-Forming Fungi Provides Insights into the Origins of Lignocellulose Decay Capabilities.</title>
        <authorList>
            <person name="Nagy L.G."/>
            <person name="Riley R."/>
            <person name="Tritt A."/>
            <person name="Adam C."/>
            <person name="Daum C."/>
            <person name="Floudas D."/>
            <person name="Sun H."/>
            <person name="Yadav J.S."/>
            <person name="Pangilinan J."/>
            <person name="Larsson K.H."/>
            <person name="Matsuura K."/>
            <person name="Barry K."/>
            <person name="Labutti K."/>
            <person name="Kuo R."/>
            <person name="Ohm R.A."/>
            <person name="Bhattacharya S.S."/>
            <person name="Shirouzu T."/>
            <person name="Yoshinaga Y."/>
            <person name="Martin F.M."/>
            <person name="Grigoriev I.V."/>
            <person name="Hibbett D.S."/>
        </authorList>
    </citation>
    <scope>NUCLEOTIDE SEQUENCE [LARGE SCALE GENOMIC DNA]</scope>
    <source>
        <strain evidence="1 2">93-53</strain>
    </source>
</reference>
<accession>A0A165G659</accession>
<dbReference type="Proteomes" id="UP000076871">
    <property type="component" value="Unassembled WGS sequence"/>
</dbReference>
<keyword evidence="2" id="KW-1185">Reference proteome</keyword>
<name>A0A165G659_9APHY</name>